<dbReference type="NCBIfam" id="TIGR00229">
    <property type="entry name" value="sensory_box"/>
    <property type="match status" value="1"/>
</dbReference>
<comment type="caution">
    <text evidence="4">The sequence shown here is derived from an EMBL/GenBank/DDBJ whole genome shotgun (WGS) entry which is preliminary data.</text>
</comment>
<dbReference type="AlphaFoldDB" id="A0A1F5N815"/>
<evidence type="ECO:0000259" key="2">
    <source>
        <dbReference type="PROSITE" id="PS50112"/>
    </source>
</evidence>
<reference evidence="4 5" key="1">
    <citation type="journal article" date="2016" name="Nat. Commun.">
        <title>Thousands of microbial genomes shed light on interconnected biogeochemical processes in an aquifer system.</title>
        <authorList>
            <person name="Anantharaman K."/>
            <person name="Brown C.T."/>
            <person name="Hug L.A."/>
            <person name="Sharon I."/>
            <person name="Castelle C.J."/>
            <person name="Probst A.J."/>
            <person name="Thomas B.C."/>
            <person name="Singh A."/>
            <person name="Wilkins M.J."/>
            <person name="Karaoz U."/>
            <person name="Brodie E.L."/>
            <person name="Williams K.H."/>
            <person name="Hubbard S.S."/>
            <person name="Banfield J.F."/>
        </authorList>
    </citation>
    <scope>NUCLEOTIDE SEQUENCE [LARGE SCALE GENOMIC DNA]</scope>
</reference>
<feature type="region of interest" description="Disordered" evidence="1">
    <location>
        <begin position="136"/>
        <end position="157"/>
    </location>
</feature>
<accession>A0A1F5N815</accession>
<dbReference type="InterPro" id="IPR000700">
    <property type="entry name" value="PAS-assoc_C"/>
</dbReference>
<dbReference type="Pfam" id="PF13426">
    <property type="entry name" value="PAS_9"/>
    <property type="match status" value="1"/>
</dbReference>
<gene>
    <name evidence="4" type="ORF">A2717_04225</name>
</gene>
<feature type="domain" description="PAS" evidence="2">
    <location>
        <begin position="6"/>
        <end position="52"/>
    </location>
</feature>
<dbReference type="Gene3D" id="3.30.450.20">
    <property type="entry name" value="PAS domain"/>
    <property type="match status" value="1"/>
</dbReference>
<evidence type="ECO:0000256" key="1">
    <source>
        <dbReference type="SAM" id="MobiDB-lite"/>
    </source>
</evidence>
<proteinExistence type="predicted"/>
<dbReference type="PROSITE" id="PS50113">
    <property type="entry name" value="PAC"/>
    <property type="match status" value="1"/>
</dbReference>
<name>A0A1F5N815_9BACT</name>
<dbReference type="STRING" id="1817821.A2717_04225"/>
<dbReference type="PROSITE" id="PS50112">
    <property type="entry name" value="PAS"/>
    <property type="match status" value="1"/>
</dbReference>
<dbReference type="EMBL" id="MFEH01000005">
    <property type="protein sequence ID" value="OGE73796.1"/>
    <property type="molecule type" value="Genomic_DNA"/>
</dbReference>
<dbReference type="SUPFAM" id="SSF55785">
    <property type="entry name" value="PYP-like sensor domain (PAS domain)"/>
    <property type="match status" value="1"/>
</dbReference>
<dbReference type="SMART" id="SM00091">
    <property type="entry name" value="PAS"/>
    <property type="match status" value="1"/>
</dbReference>
<feature type="domain" description="PAC" evidence="3">
    <location>
        <begin position="80"/>
        <end position="132"/>
    </location>
</feature>
<dbReference type="CDD" id="cd00130">
    <property type="entry name" value="PAS"/>
    <property type="match status" value="1"/>
</dbReference>
<evidence type="ECO:0000259" key="3">
    <source>
        <dbReference type="PROSITE" id="PS50113"/>
    </source>
</evidence>
<dbReference type="Proteomes" id="UP000177610">
    <property type="component" value="Unassembled WGS sequence"/>
</dbReference>
<evidence type="ECO:0000313" key="5">
    <source>
        <dbReference type="Proteomes" id="UP000177610"/>
    </source>
</evidence>
<organism evidence="4 5">
    <name type="scientific">Candidatus Doudnabacteria bacterium RIFCSPHIGHO2_01_FULL_41_86</name>
    <dbReference type="NCBI Taxonomy" id="1817821"/>
    <lineage>
        <taxon>Bacteria</taxon>
        <taxon>Candidatus Doudnaibacteriota</taxon>
    </lineage>
</organism>
<dbReference type="InterPro" id="IPR035965">
    <property type="entry name" value="PAS-like_dom_sf"/>
</dbReference>
<evidence type="ECO:0008006" key="6">
    <source>
        <dbReference type="Google" id="ProtNLM"/>
    </source>
</evidence>
<protein>
    <recommendedName>
        <fullName evidence="6">PAS domain-containing protein</fullName>
    </recommendedName>
</protein>
<sequence>MNTDETIESLSHGFNLIEDHVIITDPNGHILYANDAVEKNTGFSRSEILGKTPGQLWGGLMPKEFYEKMWHKIKIEKQFFVADVQNLRKDQTKYWQRLHITPILNAAGEVVYFLGIEPNITKWKEAEGFTQEFSSVMGQQQSDPKQTLNSVSAWLNK</sequence>
<dbReference type="InterPro" id="IPR000014">
    <property type="entry name" value="PAS"/>
</dbReference>
<evidence type="ECO:0000313" key="4">
    <source>
        <dbReference type="EMBL" id="OGE73796.1"/>
    </source>
</evidence>